<proteinExistence type="predicted"/>
<dbReference type="EMBL" id="LDJX01000001">
    <property type="protein sequence ID" value="KPM33639.1"/>
    <property type="molecule type" value="Genomic_DNA"/>
</dbReference>
<evidence type="ECO:0000313" key="2">
    <source>
        <dbReference type="Proteomes" id="UP000050280"/>
    </source>
</evidence>
<accession>A0A0P7B2I4</accession>
<reference evidence="1 2" key="1">
    <citation type="submission" date="2015-09" db="EMBL/GenBank/DDBJ databases">
        <title>Genome sequence of the marine flavobacterium Croceitalea dokdonensis DOKDO 023 that contains proton- and sodium-pumping rhodopsins.</title>
        <authorList>
            <person name="Kwon S.-K."/>
            <person name="Lee H.K."/>
            <person name="Kwak M.-J."/>
            <person name="Kim J.F."/>
        </authorList>
    </citation>
    <scope>NUCLEOTIDE SEQUENCE [LARGE SCALE GENOMIC DNA]</scope>
    <source>
        <strain evidence="1 2">DOKDO 023</strain>
    </source>
</reference>
<organism evidence="1 2">
    <name type="scientific">Croceitalea dokdonensis DOKDO 023</name>
    <dbReference type="NCBI Taxonomy" id="1300341"/>
    <lineage>
        <taxon>Bacteria</taxon>
        <taxon>Pseudomonadati</taxon>
        <taxon>Bacteroidota</taxon>
        <taxon>Flavobacteriia</taxon>
        <taxon>Flavobacteriales</taxon>
        <taxon>Flavobacteriaceae</taxon>
        <taxon>Croceitalea</taxon>
    </lineage>
</organism>
<evidence type="ECO:0000313" key="1">
    <source>
        <dbReference type="EMBL" id="KPM33639.1"/>
    </source>
</evidence>
<dbReference type="AlphaFoldDB" id="A0A0P7B2I4"/>
<sequence length="68" mass="7667">MKVASMAIPNNLEARENTSLFQPLFQMFCGFTPLDLGHKKRQATYIAPLRPHTLAAFPPWGILQELVV</sequence>
<gene>
    <name evidence="1" type="ORF">I595_543</name>
</gene>
<name>A0A0P7B2I4_9FLAO</name>
<dbReference type="STRING" id="1300341.I595_543"/>
<comment type="caution">
    <text evidence="1">The sequence shown here is derived from an EMBL/GenBank/DDBJ whole genome shotgun (WGS) entry which is preliminary data.</text>
</comment>
<keyword evidence="2" id="KW-1185">Reference proteome</keyword>
<protein>
    <submittedName>
        <fullName evidence="1">Uncharacterized protein</fullName>
    </submittedName>
</protein>
<dbReference type="Proteomes" id="UP000050280">
    <property type="component" value="Unassembled WGS sequence"/>
</dbReference>